<keyword evidence="1" id="KW-1133">Transmembrane helix</keyword>
<protein>
    <recommendedName>
        <fullName evidence="5">Methyltransferase</fullName>
    </recommendedName>
</protein>
<feature type="chain" id="PRO_5019312954" description="Methyltransferase" evidence="2">
    <location>
        <begin position="27"/>
        <end position="70"/>
    </location>
</feature>
<feature type="signal peptide" evidence="2">
    <location>
        <begin position="1"/>
        <end position="26"/>
    </location>
</feature>
<keyword evidence="1" id="KW-0812">Transmembrane</keyword>
<dbReference type="RefSeq" id="WP_119912561.1">
    <property type="nucleotide sequence ID" value="NZ_QZCH01000061.1"/>
</dbReference>
<accession>A0A418Y9D3</accession>
<dbReference type="AlphaFoldDB" id="A0A418Y9D3"/>
<name>A0A418Y9D3_9GAMM</name>
<proteinExistence type="predicted"/>
<keyword evidence="4" id="KW-1185">Reference proteome</keyword>
<comment type="caution">
    <text evidence="3">The sequence shown here is derived from an EMBL/GenBank/DDBJ whole genome shotgun (WGS) entry which is preliminary data.</text>
</comment>
<evidence type="ECO:0000313" key="3">
    <source>
        <dbReference type="EMBL" id="RJG36970.1"/>
    </source>
</evidence>
<evidence type="ECO:0000256" key="1">
    <source>
        <dbReference type="SAM" id="Phobius"/>
    </source>
</evidence>
<keyword evidence="2" id="KW-0732">Signal</keyword>
<evidence type="ECO:0000256" key="2">
    <source>
        <dbReference type="SAM" id="SignalP"/>
    </source>
</evidence>
<evidence type="ECO:0000313" key="4">
    <source>
        <dbReference type="Proteomes" id="UP000283255"/>
    </source>
</evidence>
<keyword evidence="1" id="KW-0472">Membrane</keyword>
<evidence type="ECO:0008006" key="5">
    <source>
        <dbReference type="Google" id="ProtNLM"/>
    </source>
</evidence>
<reference evidence="3 4" key="1">
    <citation type="submission" date="2018-09" db="EMBL/GenBank/DDBJ databases">
        <authorList>
            <person name="Wang F."/>
        </authorList>
    </citation>
    <scope>NUCLEOTIDE SEQUENCE [LARGE SCALE GENOMIC DNA]</scope>
    <source>
        <strain evidence="3 4">PLHSC7-2</strain>
    </source>
</reference>
<organism evidence="3 4">
    <name type="scientific">Motilimonas pumila</name>
    <dbReference type="NCBI Taxonomy" id="2303987"/>
    <lineage>
        <taxon>Bacteria</taxon>
        <taxon>Pseudomonadati</taxon>
        <taxon>Pseudomonadota</taxon>
        <taxon>Gammaproteobacteria</taxon>
        <taxon>Alteromonadales</taxon>
        <taxon>Alteromonadales genera incertae sedis</taxon>
        <taxon>Motilimonas</taxon>
    </lineage>
</organism>
<gene>
    <name evidence="3" type="ORF">D1Z90_20080</name>
</gene>
<dbReference type="Proteomes" id="UP000283255">
    <property type="component" value="Unassembled WGS sequence"/>
</dbReference>
<feature type="transmembrane region" description="Helical" evidence="1">
    <location>
        <begin position="42"/>
        <end position="65"/>
    </location>
</feature>
<reference evidence="3 4" key="2">
    <citation type="submission" date="2019-01" db="EMBL/GenBank/DDBJ databases">
        <title>Motilimonas pumilus sp. nov., isolated from the gut of sea cucumber (Apostichopus japonicus).</title>
        <authorList>
            <person name="Wang F.-Q."/>
            <person name="Ren L.-H."/>
            <person name="Lin Y.-W."/>
            <person name="Sun G.-H."/>
            <person name="Du Z.-J."/>
            <person name="Zhao J.-X."/>
            <person name="Liu X.-J."/>
            <person name="Liu L.-J."/>
        </authorList>
    </citation>
    <scope>NUCLEOTIDE SEQUENCE [LARGE SCALE GENOMIC DNA]</scope>
    <source>
        <strain evidence="3 4">PLHSC7-2</strain>
    </source>
</reference>
<sequence length="70" mass="7323">MKNLLKKHAPKLAVIGASLTTVSAQAADYTAEIAAASTEANLNQTTMVGAVIALAAIGFGVYYLISWLKR</sequence>
<dbReference type="EMBL" id="QZCH01000061">
    <property type="protein sequence ID" value="RJG36970.1"/>
    <property type="molecule type" value="Genomic_DNA"/>
</dbReference>